<dbReference type="AlphaFoldDB" id="A0A1M5YGP3"/>
<dbReference type="Proteomes" id="UP000184139">
    <property type="component" value="Unassembled WGS sequence"/>
</dbReference>
<dbReference type="STRING" id="1121409.SAMN02745124_04000"/>
<name>A0A1M5YGP3_9BACT</name>
<accession>A0A1M5YGP3</accession>
<evidence type="ECO:0000313" key="1">
    <source>
        <dbReference type="EMBL" id="SHI11028.1"/>
    </source>
</evidence>
<evidence type="ECO:0000313" key="2">
    <source>
        <dbReference type="Proteomes" id="UP000184139"/>
    </source>
</evidence>
<gene>
    <name evidence="1" type="ORF">SAMN02745124_04000</name>
</gene>
<dbReference type="InterPro" id="IPR011204">
    <property type="entry name" value="Virulence_RhuM-like"/>
</dbReference>
<dbReference type="PANTHER" id="PTHR35810">
    <property type="entry name" value="CYTOPLASMIC PROTEIN-RELATED"/>
    <property type="match status" value="1"/>
</dbReference>
<keyword evidence="2" id="KW-1185">Reference proteome</keyword>
<sequence>MQFRKWATTIIQEFTIKGYTMDDERLKNDGSVLGKQYFEEQLQRLVSAYLDVAEDEVG</sequence>
<dbReference type="Pfam" id="PF13310">
    <property type="entry name" value="Virulence_RhuM"/>
    <property type="match status" value="1"/>
</dbReference>
<dbReference type="EMBL" id="FQXS01000036">
    <property type="protein sequence ID" value="SHI11028.1"/>
    <property type="molecule type" value="Genomic_DNA"/>
</dbReference>
<organism evidence="1 2">
    <name type="scientific">Desulfofustis glycolicus DSM 9705</name>
    <dbReference type="NCBI Taxonomy" id="1121409"/>
    <lineage>
        <taxon>Bacteria</taxon>
        <taxon>Pseudomonadati</taxon>
        <taxon>Thermodesulfobacteriota</taxon>
        <taxon>Desulfobulbia</taxon>
        <taxon>Desulfobulbales</taxon>
        <taxon>Desulfocapsaceae</taxon>
        <taxon>Desulfofustis</taxon>
    </lineage>
</organism>
<protein>
    <submittedName>
        <fullName evidence="1">Virulence protein RhuM family protein</fullName>
    </submittedName>
</protein>
<dbReference type="PANTHER" id="PTHR35810:SF1">
    <property type="entry name" value="CYTOPLASMIC PROTEIN"/>
    <property type="match status" value="1"/>
</dbReference>
<reference evidence="1 2" key="1">
    <citation type="submission" date="2016-11" db="EMBL/GenBank/DDBJ databases">
        <authorList>
            <person name="Jaros S."/>
            <person name="Januszkiewicz K."/>
            <person name="Wedrychowicz H."/>
        </authorList>
    </citation>
    <scope>NUCLEOTIDE SEQUENCE [LARGE SCALE GENOMIC DNA]</scope>
    <source>
        <strain evidence="1 2">DSM 9705</strain>
    </source>
</reference>
<proteinExistence type="predicted"/>